<protein>
    <submittedName>
        <fullName evidence="1">Uncharacterized protein</fullName>
    </submittedName>
</protein>
<dbReference type="SUPFAM" id="SSF63829">
    <property type="entry name" value="Calcium-dependent phosphotriesterase"/>
    <property type="match status" value="1"/>
</dbReference>
<dbReference type="PROSITE" id="PS51257">
    <property type="entry name" value="PROKAR_LIPOPROTEIN"/>
    <property type="match status" value="1"/>
</dbReference>
<dbReference type="RefSeq" id="WP_119606904.1">
    <property type="nucleotide sequence ID" value="NZ_QXFH01000070.1"/>
</dbReference>
<dbReference type="EMBL" id="QXFH01000070">
    <property type="protein sequence ID" value="RIV34666.1"/>
    <property type="molecule type" value="Genomic_DNA"/>
</dbReference>
<dbReference type="OrthoDB" id="5599486at2"/>
<gene>
    <name evidence="1" type="ORF">D2V08_04580</name>
</gene>
<proteinExistence type="predicted"/>
<evidence type="ECO:0000313" key="1">
    <source>
        <dbReference type="EMBL" id="RIV34666.1"/>
    </source>
</evidence>
<comment type="caution">
    <text evidence="1">The sequence shown here is derived from an EMBL/GenBank/DDBJ whole genome shotgun (WGS) entry which is preliminary data.</text>
</comment>
<evidence type="ECO:0000313" key="2">
    <source>
        <dbReference type="Proteomes" id="UP000266067"/>
    </source>
</evidence>
<dbReference type="AlphaFoldDB" id="A0A3A1NAD4"/>
<organism evidence="1 2">
    <name type="scientific">Flagellimonas lutimaris</name>
    <dbReference type="NCBI Taxonomy" id="475082"/>
    <lineage>
        <taxon>Bacteria</taxon>
        <taxon>Pseudomonadati</taxon>
        <taxon>Bacteroidota</taxon>
        <taxon>Flavobacteriia</taxon>
        <taxon>Flavobacteriales</taxon>
        <taxon>Flavobacteriaceae</taxon>
        <taxon>Flagellimonas</taxon>
    </lineage>
</organism>
<keyword evidence="2" id="KW-1185">Reference proteome</keyword>
<dbReference type="InterPro" id="IPR015943">
    <property type="entry name" value="WD40/YVTN_repeat-like_dom_sf"/>
</dbReference>
<dbReference type="Proteomes" id="UP000266067">
    <property type="component" value="Unassembled WGS sequence"/>
</dbReference>
<sequence>MNKLILISLLIVVQACAQRTYLGELEDLGKFPSKLKEVSGLQVTEDGKIWVIEDSGNKDQIYRVNNDGKILESLKVDHAKNKDWEDLTMDDDGNLYIGDFGNNGNGREDLVIYKVSNDEMDKKKPNADKIEFNYPQQKDFPPQKDSLYFDTEGFFHLNDHLYIFTKNRTRPYSGNTLIYRVPDKEGEYEAEFLGSLFLCADQDHCSVTSADISPNGNTIALLSYGFVFLLTDFSVPDLTKASIKIIDLKTDTQVESICFANNNTLLIADEENRFGGRKLYELKLD</sequence>
<dbReference type="Gene3D" id="2.130.10.10">
    <property type="entry name" value="YVTN repeat-like/Quinoprotein amine dehydrogenase"/>
    <property type="match status" value="1"/>
</dbReference>
<reference evidence="1 2" key="1">
    <citation type="submission" date="2018-08" db="EMBL/GenBank/DDBJ databases">
        <title>Proposal of Muricauda 72 sp.nov. and Muricauda NH166 sp.nov., isolated from seawater.</title>
        <authorList>
            <person name="Cheng H."/>
            <person name="Wu Y.-H."/>
            <person name="Guo L.-L."/>
            <person name="Xu X.-W."/>
        </authorList>
    </citation>
    <scope>NUCLEOTIDE SEQUENCE [LARGE SCALE GENOMIC DNA]</scope>
    <source>
        <strain evidence="1 2">KCTC 22173</strain>
    </source>
</reference>
<accession>A0A3A1NAD4</accession>
<name>A0A3A1NAD4_9FLAO</name>